<proteinExistence type="predicted"/>
<evidence type="ECO:0000256" key="5">
    <source>
        <dbReference type="ARBA" id="ARBA00023242"/>
    </source>
</evidence>
<dbReference type="SUPFAM" id="SSF55455">
    <property type="entry name" value="SRF-like"/>
    <property type="match status" value="1"/>
</dbReference>
<dbReference type="InterPro" id="IPR036879">
    <property type="entry name" value="TF_MADSbox_sf"/>
</dbReference>
<dbReference type="OrthoDB" id="3794358at2759"/>
<dbReference type="AlphaFoldDB" id="A0A2V1CYA3"/>
<dbReference type="GO" id="GO:0005634">
    <property type="term" value="C:nucleus"/>
    <property type="evidence" value="ECO:0007669"/>
    <property type="project" value="UniProtKB-SubCell"/>
</dbReference>
<evidence type="ECO:0000256" key="3">
    <source>
        <dbReference type="ARBA" id="ARBA00023125"/>
    </source>
</evidence>
<evidence type="ECO:0000313" key="8">
    <source>
        <dbReference type="EMBL" id="PVH90464.1"/>
    </source>
</evidence>
<sequence>MTKEDADTRFFNRRRDGINKKAKDLVLQNQNVRALILYAHRNELFMFRTHPHLNWPLSDSAMQELGDRCVEERNMDNYPLTQAQQDRMPIWRRREGLLSWGNHQSTHNTVVNQENDGGNDALSRVISENHAAANSPESLPSQQINGRIDNNLDALHTPRPASMPMGNLQTNTRQQVVVGNMGTPSQVVRPEGNNTPVYIQDTAFDSLNMAPFPNNGDEVFDPWTLSPTMVAAQTQTTLRPSPKTTVKEEPISDDEEEVTDEDYFNPGDMPTVTPPLPQARDSPKRRRTDSNVYEDPRSLINSSSADLRGFTPINRGGVRQTQSHPTLRVQPNFQPSEGRTASFKQSPGAYSSGTMYNLRRNRFQRGG</sequence>
<accession>A0A2V1CYA3</accession>
<dbReference type="GO" id="GO:0045944">
    <property type="term" value="P:positive regulation of transcription by RNA polymerase II"/>
    <property type="evidence" value="ECO:0007669"/>
    <property type="project" value="UniProtKB-ARBA"/>
</dbReference>
<dbReference type="GO" id="GO:0046983">
    <property type="term" value="F:protein dimerization activity"/>
    <property type="evidence" value="ECO:0007669"/>
    <property type="project" value="InterPro"/>
</dbReference>
<dbReference type="Proteomes" id="UP000244855">
    <property type="component" value="Unassembled WGS sequence"/>
</dbReference>
<dbReference type="InterPro" id="IPR002100">
    <property type="entry name" value="TF_MADSbox"/>
</dbReference>
<evidence type="ECO:0000259" key="7">
    <source>
        <dbReference type="PROSITE" id="PS50066"/>
    </source>
</evidence>
<organism evidence="8 9">
    <name type="scientific">Periconia macrospinosa</name>
    <dbReference type="NCBI Taxonomy" id="97972"/>
    <lineage>
        <taxon>Eukaryota</taxon>
        <taxon>Fungi</taxon>
        <taxon>Dikarya</taxon>
        <taxon>Ascomycota</taxon>
        <taxon>Pezizomycotina</taxon>
        <taxon>Dothideomycetes</taxon>
        <taxon>Pleosporomycetidae</taxon>
        <taxon>Pleosporales</taxon>
        <taxon>Massarineae</taxon>
        <taxon>Periconiaceae</taxon>
        <taxon>Periconia</taxon>
    </lineage>
</organism>
<gene>
    <name evidence="8" type="ORF">DM02DRAFT_621008</name>
</gene>
<dbReference type="PROSITE" id="PS50066">
    <property type="entry name" value="MADS_BOX_2"/>
    <property type="match status" value="1"/>
</dbReference>
<dbReference type="GO" id="GO:0003677">
    <property type="term" value="F:DNA binding"/>
    <property type="evidence" value="ECO:0007669"/>
    <property type="project" value="UniProtKB-KW"/>
</dbReference>
<keyword evidence="9" id="KW-1185">Reference proteome</keyword>
<reference evidence="8 9" key="1">
    <citation type="journal article" date="2018" name="Sci. Rep.">
        <title>Comparative genomics provides insights into the lifestyle and reveals functional heterogeneity of dark septate endophytic fungi.</title>
        <authorList>
            <person name="Knapp D.G."/>
            <person name="Nemeth J.B."/>
            <person name="Barry K."/>
            <person name="Hainaut M."/>
            <person name="Henrissat B."/>
            <person name="Johnson J."/>
            <person name="Kuo A."/>
            <person name="Lim J.H.P."/>
            <person name="Lipzen A."/>
            <person name="Nolan M."/>
            <person name="Ohm R.A."/>
            <person name="Tamas L."/>
            <person name="Grigoriev I.V."/>
            <person name="Spatafora J.W."/>
            <person name="Nagy L.G."/>
            <person name="Kovacs G.M."/>
        </authorList>
    </citation>
    <scope>NUCLEOTIDE SEQUENCE [LARGE SCALE GENOMIC DNA]</scope>
    <source>
        <strain evidence="8 9">DSE2036</strain>
    </source>
</reference>
<comment type="subcellular location">
    <subcellularLocation>
        <location evidence="1">Nucleus</location>
    </subcellularLocation>
</comment>
<keyword evidence="2" id="KW-0805">Transcription regulation</keyword>
<feature type="compositionally biased region" description="Polar residues" evidence="6">
    <location>
        <begin position="319"/>
        <end position="355"/>
    </location>
</feature>
<feature type="compositionally biased region" description="Acidic residues" evidence="6">
    <location>
        <begin position="251"/>
        <end position="263"/>
    </location>
</feature>
<evidence type="ECO:0000256" key="4">
    <source>
        <dbReference type="ARBA" id="ARBA00023163"/>
    </source>
</evidence>
<dbReference type="EMBL" id="KZ806290">
    <property type="protein sequence ID" value="PVH90464.1"/>
    <property type="molecule type" value="Genomic_DNA"/>
</dbReference>
<evidence type="ECO:0000313" key="9">
    <source>
        <dbReference type="Proteomes" id="UP000244855"/>
    </source>
</evidence>
<name>A0A2V1CYA3_9PLEO</name>
<evidence type="ECO:0000256" key="6">
    <source>
        <dbReference type="SAM" id="MobiDB-lite"/>
    </source>
</evidence>
<feature type="region of interest" description="Disordered" evidence="6">
    <location>
        <begin position="233"/>
        <end position="367"/>
    </location>
</feature>
<keyword evidence="4" id="KW-0804">Transcription</keyword>
<keyword evidence="5" id="KW-0539">Nucleus</keyword>
<protein>
    <recommendedName>
        <fullName evidence="7">MADS-box domain-containing protein</fullName>
    </recommendedName>
</protein>
<evidence type="ECO:0000256" key="1">
    <source>
        <dbReference type="ARBA" id="ARBA00004123"/>
    </source>
</evidence>
<feature type="domain" description="MADS-box" evidence="7">
    <location>
        <begin position="1"/>
        <end position="51"/>
    </location>
</feature>
<keyword evidence="3" id="KW-0238">DNA-binding</keyword>
<feature type="compositionally biased region" description="Polar residues" evidence="6">
    <location>
        <begin position="233"/>
        <end position="244"/>
    </location>
</feature>
<evidence type="ECO:0000256" key="2">
    <source>
        <dbReference type="ARBA" id="ARBA00023015"/>
    </source>
</evidence>